<keyword evidence="4" id="KW-1185">Reference proteome</keyword>
<sequence length="97" mass="9799">MPYGAPGTPYAAYQPAPTNGLALASMITSIAGIFVLRGFSGIVAVILGVMGLKRSKEIQDVGRGQAIAGIIIGAAQFVLLIAFVLIVIVAHTSSSGA</sequence>
<gene>
    <name evidence="3" type="ORF">ACFQDH_04175</name>
</gene>
<evidence type="ECO:0000313" key="3">
    <source>
        <dbReference type="EMBL" id="MFC6704484.1"/>
    </source>
</evidence>
<keyword evidence="1" id="KW-1133">Transmembrane helix</keyword>
<protein>
    <submittedName>
        <fullName evidence="3">DUF4190 domain-containing protein</fullName>
    </submittedName>
</protein>
<feature type="transmembrane region" description="Helical" evidence="1">
    <location>
        <begin position="67"/>
        <end position="90"/>
    </location>
</feature>
<feature type="transmembrane region" description="Helical" evidence="1">
    <location>
        <begin position="20"/>
        <end position="47"/>
    </location>
</feature>
<name>A0ABW2AC56_9MICO</name>
<keyword evidence="1" id="KW-0812">Transmembrane</keyword>
<feature type="domain" description="DUF4190" evidence="2">
    <location>
        <begin position="21"/>
        <end position="82"/>
    </location>
</feature>
<reference evidence="4" key="1">
    <citation type="journal article" date="2019" name="Int. J. Syst. Evol. Microbiol.">
        <title>The Global Catalogue of Microorganisms (GCM) 10K type strain sequencing project: providing services to taxonomists for standard genome sequencing and annotation.</title>
        <authorList>
            <consortium name="The Broad Institute Genomics Platform"/>
            <consortium name="The Broad Institute Genome Sequencing Center for Infectious Disease"/>
            <person name="Wu L."/>
            <person name="Ma J."/>
        </authorList>
    </citation>
    <scope>NUCLEOTIDE SEQUENCE [LARGE SCALE GENOMIC DNA]</scope>
    <source>
        <strain evidence="4">CCUG 58127</strain>
    </source>
</reference>
<accession>A0ABW2AC56</accession>
<evidence type="ECO:0000313" key="4">
    <source>
        <dbReference type="Proteomes" id="UP001596298"/>
    </source>
</evidence>
<comment type="caution">
    <text evidence="3">The sequence shown here is derived from an EMBL/GenBank/DDBJ whole genome shotgun (WGS) entry which is preliminary data.</text>
</comment>
<dbReference type="InterPro" id="IPR025241">
    <property type="entry name" value="DUF4190"/>
</dbReference>
<evidence type="ECO:0000256" key="1">
    <source>
        <dbReference type="SAM" id="Phobius"/>
    </source>
</evidence>
<keyword evidence="1" id="KW-0472">Membrane</keyword>
<proteinExistence type="predicted"/>
<dbReference type="Pfam" id="PF13828">
    <property type="entry name" value="DUF4190"/>
    <property type="match status" value="1"/>
</dbReference>
<organism evidence="3 4">
    <name type="scientific">Flexivirga alba</name>
    <dbReference type="NCBI Taxonomy" id="702742"/>
    <lineage>
        <taxon>Bacteria</taxon>
        <taxon>Bacillati</taxon>
        <taxon>Actinomycetota</taxon>
        <taxon>Actinomycetes</taxon>
        <taxon>Micrococcales</taxon>
        <taxon>Dermacoccaceae</taxon>
        <taxon>Flexivirga</taxon>
    </lineage>
</organism>
<dbReference type="Proteomes" id="UP001596298">
    <property type="component" value="Unassembled WGS sequence"/>
</dbReference>
<dbReference type="EMBL" id="JBHSWH010000001">
    <property type="protein sequence ID" value="MFC6704484.1"/>
    <property type="molecule type" value="Genomic_DNA"/>
</dbReference>
<dbReference type="RefSeq" id="WP_382398759.1">
    <property type="nucleotide sequence ID" value="NZ_JBHSWH010000001.1"/>
</dbReference>
<evidence type="ECO:0000259" key="2">
    <source>
        <dbReference type="Pfam" id="PF13828"/>
    </source>
</evidence>